<dbReference type="OrthoDB" id="5600775at2"/>
<proteinExistence type="predicted"/>
<dbReference type="Pfam" id="PF16461">
    <property type="entry name" value="Phage_TTP_12"/>
    <property type="match status" value="1"/>
</dbReference>
<dbReference type="EMBL" id="PDDV01000007">
    <property type="protein sequence ID" value="PEH74226.1"/>
    <property type="molecule type" value="Genomic_DNA"/>
</dbReference>
<protein>
    <submittedName>
        <fullName evidence="2">Phage tail protein</fullName>
    </submittedName>
</protein>
<dbReference type="AlphaFoldDB" id="A0A2A7U740"/>
<dbReference type="Proteomes" id="UP000219788">
    <property type="component" value="Unassembled WGS sequence"/>
</dbReference>
<organism evidence="2 3">
    <name type="scientific">Edwardsiella tarda</name>
    <dbReference type="NCBI Taxonomy" id="636"/>
    <lineage>
        <taxon>Bacteria</taxon>
        <taxon>Pseudomonadati</taxon>
        <taxon>Pseudomonadota</taxon>
        <taxon>Gammaproteobacteria</taxon>
        <taxon>Enterobacterales</taxon>
        <taxon>Hafniaceae</taxon>
        <taxon>Edwardsiella</taxon>
    </lineage>
</organism>
<feature type="domain" description="Lambda phage tail tube protein N-terminal" evidence="1">
    <location>
        <begin position="16"/>
        <end position="150"/>
    </location>
</feature>
<name>A0A2A7U740_EDWTA</name>
<accession>A0A2A7U740</accession>
<sequence length="160" mass="17606">MTATTTPQKGSGTTLWIYTGQDMARLNVINDDDWQRLGKVKDIQPGELQAETDEDNYIDDDDADWKRNAQGIKSVSDSTFTLAWLPGDPGQQAVLAAFDDGRVMAYRLKYPNGVIDIFYGFVSALGKSVSQNETITRTIRFTHSGKPTLAEVGSLPENAT</sequence>
<reference evidence="3" key="1">
    <citation type="submission" date="2017-09" db="EMBL/GenBank/DDBJ databases">
        <title>FDA dAtabase for Regulatory Grade micrObial Sequences (FDA-ARGOS): Supporting development and validation of Infectious Disease Dx tests.</title>
        <authorList>
            <person name="Goldberg B."/>
            <person name="Campos J."/>
            <person name="Tallon L."/>
            <person name="Sadzewicz L."/>
            <person name="Ott S."/>
            <person name="Zhao X."/>
            <person name="Nagaraj S."/>
            <person name="Vavikolanu K."/>
            <person name="Aluvathingal J."/>
            <person name="Nadendla S."/>
            <person name="Geyer C."/>
            <person name="Sichtig H."/>
        </authorList>
    </citation>
    <scope>NUCLEOTIDE SEQUENCE [LARGE SCALE GENOMIC DNA]</scope>
    <source>
        <strain evidence="3">FDAARGOS_370</strain>
    </source>
</reference>
<comment type="caution">
    <text evidence="2">The sequence shown here is derived from an EMBL/GenBank/DDBJ whole genome shotgun (WGS) entry which is preliminary data.</text>
</comment>
<dbReference type="InterPro" id="IPR032494">
    <property type="entry name" value="Phage_TTP_N"/>
</dbReference>
<evidence type="ECO:0000313" key="3">
    <source>
        <dbReference type="Proteomes" id="UP000219788"/>
    </source>
</evidence>
<evidence type="ECO:0000313" key="2">
    <source>
        <dbReference type="EMBL" id="PEH74226.1"/>
    </source>
</evidence>
<dbReference type="Gene3D" id="4.10.410.40">
    <property type="match status" value="1"/>
</dbReference>
<dbReference type="RefSeq" id="WP_052761412.1">
    <property type="nucleotide sequence ID" value="NZ_CP011359.2"/>
</dbReference>
<evidence type="ECO:0000259" key="1">
    <source>
        <dbReference type="Pfam" id="PF16461"/>
    </source>
</evidence>
<gene>
    <name evidence="2" type="ORF">CRM76_01325</name>
</gene>